<keyword evidence="2" id="KW-1185">Reference proteome</keyword>
<accession>A0AAD8V623</accession>
<name>A0AAD8V623_9PEZI</name>
<evidence type="ECO:0000313" key="1">
    <source>
        <dbReference type="EMBL" id="KAK1593958.1"/>
    </source>
</evidence>
<proteinExistence type="predicted"/>
<protein>
    <submittedName>
        <fullName evidence="1">Uncharacterized protein</fullName>
    </submittedName>
</protein>
<sequence>MYNNFPPDTYDTKESKAAAAAAAAAALITGYLCRGVSCRRRPCFALLCFTHPLTCLTLDCHSRLLLRLATIGSIHSIAQPSPHSLSLTHSPCSRHSPSSLTLTLPIFPFRSFISFFPQPAQVRRRSPKSFISLSFFCFSPSPICLLAQRGSRVNLSLRQGYSTAKPHTASARFAPRVSSSRPPKFYLYFLNPHGAVFLGTSSLPLTRPYLFLSFSHSLFPFL</sequence>
<gene>
    <name evidence="1" type="ORF">LY79DRAFT_165009</name>
</gene>
<dbReference type="AlphaFoldDB" id="A0AAD8V623"/>
<dbReference type="EMBL" id="JAHLJV010000022">
    <property type="protein sequence ID" value="KAK1593958.1"/>
    <property type="molecule type" value="Genomic_DNA"/>
</dbReference>
<reference evidence="1" key="1">
    <citation type="submission" date="2021-06" db="EMBL/GenBank/DDBJ databases">
        <title>Comparative genomics, transcriptomics and evolutionary studies reveal genomic signatures of adaptation to plant cell wall in hemibiotrophic fungi.</title>
        <authorList>
            <consortium name="DOE Joint Genome Institute"/>
            <person name="Baroncelli R."/>
            <person name="Diaz J.F."/>
            <person name="Benocci T."/>
            <person name="Peng M."/>
            <person name="Battaglia E."/>
            <person name="Haridas S."/>
            <person name="Andreopoulos W."/>
            <person name="Labutti K."/>
            <person name="Pangilinan J."/>
            <person name="Floch G.L."/>
            <person name="Makela M.R."/>
            <person name="Henrissat B."/>
            <person name="Grigoriev I.V."/>
            <person name="Crouch J.A."/>
            <person name="De Vries R.P."/>
            <person name="Sukno S.A."/>
            <person name="Thon M.R."/>
        </authorList>
    </citation>
    <scope>NUCLEOTIDE SEQUENCE</scope>
    <source>
        <strain evidence="1">CBS 125086</strain>
    </source>
</reference>
<dbReference type="RefSeq" id="XP_060415205.1">
    <property type="nucleotide sequence ID" value="XM_060551174.1"/>
</dbReference>
<dbReference type="GeneID" id="85435414"/>
<evidence type="ECO:0000313" key="2">
    <source>
        <dbReference type="Proteomes" id="UP001230504"/>
    </source>
</evidence>
<organism evidence="1 2">
    <name type="scientific">Colletotrichum navitas</name>
    <dbReference type="NCBI Taxonomy" id="681940"/>
    <lineage>
        <taxon>Eukaryota</taxon>
        <taxon>Fungi</taxon>
        <taxon>Dikarya</taxon>
        <taxon>Ascomycota</taxon>
        <taxon>Pezizomycotina</taxon>
        <taxon>Sordariomycetes</taxon>
        <taxon>Hypocreomycetidae</taxon>
        <taxon>Glomerellales</taxon>
        <taxon>Glomerellaceae</taxon>
        <taxon>Colletotrichum</taxon>
        <taxon>Colletotrichum graminicola species complex</taxon>
    </lineage>
</organism>
<comment type="caution">
    <text evidence="1">The sequence shown here is derived from an EMBL/GenBank/DDBJ whole genome shotgun (WGS) entry which is preliminary data.</text>
</comment>
<dbReference type="Proteomes" id="UP001230504">
    <property type="component" value="Unassembled WGS sequence"/>
</dbReference>